<dbReference type="GO" id="GO:0015459">
    <property type="term" value="F:potassium channel regulator activity"/>
    <property type="evidence" value="ECO:0007669"/>
    <property type="project" value="TreeGrafter"/>
</dbReference>
<comment type="similarity">
    <text evidence="2">Belongs to the recoverin family.</text>
</comment>
<feature type="compositionally biased region" description="Pro residues" evidence="15">
    <location>
        <begin position="224"/>
        <end position="247"/>
    </location>
</feature>
<dbReference type="GO" id="GO:0000978">
    <property type="term" value="F:RNA polymerase II cis-regulatory region sequence-specific DNA binding"/>
    <property type="evidence" value="ECO:0007669"/>
    <property type="project" value="TreeGrafter"/>
</dbReference>
<feature type="compositionally biased region" description="Low complexity" evidence="15">
    <location>
        <begin position="311"/>
        <end position="326"/>
    </location>
</feature>
<dbReference type="GO" id="GO:1901379">
    <property type="term" value="P:regulation of potassium ion transmembrane transport"/>
    <property type="evidence" value="ECO:0007669"/>
    <property type="project" value="TreeGrafter"/>
</dbReference>
<dbReference type="InterPro" id="IPR028846">
    <property type="entry name" value="Recoverin"/>
</dbReference>
<evidence type="ECO:0000256" key="5">
    <source>
        <dbReference type="ARBA" id="ARBA00022538"/>
    </source>
</evidence>
<proteinExistence type="inferred from homology"/>
<feature type="compositionally biased region" description="Basic residues" evidence="15">
    <location>
        <begin position="332"/>
        <end position="345"/>
    </location>
</feature>
<keyword evidence="18" id="KW-1185">Reference proteome</keyword>
<reference evidence="17" key="2">
    <citation type="submission" date="2025-08" db="UniProtKB">
        <authorList>
            <consortium name="Ensembl"/>
        </authorList>
    </citation>
    <scope>IDENTIFICATION</scope>
</reference>
<dbReference type="GO" id="GO:0008076">
    <property type="term" value="C:voltage-gated potassium channel complex"/>
    <property type="evidence" value="ECO:0007669"/>
    <property type="project" value="TreeGrafter"/>
</dbReference>
<evidence type="ECO:0000256" key="14">
    <source>
        <dbReference type="ARBA" id="ARBA00023303"/>
    </source>
</evidence>
<evidence type="ECO:0000256" key="6">
    <source>
        <dbReference type="ARBA" id="ARBA00022723"/>
    </source>
</evidence>
<keyword evidence="5" id="KW-0633">Potassium transport</keyword>
<dbReference type="CDD" id="cd00051">
    <property type="entry name" value="EFh"/>
    <property type="match status" value="2"/>
</dbReference>
<dbReference type="GO" id="GO:0005267">
    <property type="term" value="F:potassium channel activity"/>
    <property type="evidence" value="ECO:0007669"/>
    <property type="project" value="UniProtKB-KW"/>
</dbReference>
<dbReference type="Pfam" id="PF13833">
    <property type="entry name" value="EF-hand_8"/>
    <property type="match status" value="1"/>
</dbReference>
<accession>A0A7N9I9P0</accession>
<dbReference type="PRINTS" id="PR00450">
    <property type="entry name" value="RECOVERIN"/>
</dbReference>
<keyword evidence="8" id="KW-0631">Potassium channel</keyword>
<organism evidence="17 18">
    <name type="scientific">Macaca fascicularis</name>
    <name type="common">Crab-eating macaque</name>
    <name type="synonym">Cynomolgus monkey</name>
    <dbReference type="NCBI Taxonomy" id="9541"/>
    <lineage>
        <taxon>Eukaryota</taxon>
        <taxon>Metazoa</taxon>
        <taxon>Chordata</taxon>
        <taxon>Craniata</taxon>
        <taxon>Vertebrata</taxon>
        <taxon>Euteleostomi</taxon>
        <taxon>Mammalia</taxon>
        <taxon>Eutheria</taxon>
        <taxon>Euarchontoglires</taxon>
        <taxon>Primates</taxon>
        <taxon>Haplorrhini</taxon>
        <taxon>Catarrhini</taxon>
        <taxon>Cercopithecidae</taxon>
        <taxon>Cercopithecinae</taxon>
        <taxon>Macaca</taxon>
    </lineage>
</organism>
<dbReference type="Bgee" id="ENSMFAG00000042264">
    <property type="expression patterns" value="Expressed in frontal cortex and 9 other cell types or tissues"/>
</dbReference>
<dbReference type="GeneTree" id="ENSGT00940000158782"/>
<feature type="region of interest" description="Disordered" evidence="15">
    <location>
        <begin position="200"/>
        <end position="363"/>
    </location>
</feature>
<sequence>MRCGPWPRCPAESVPRGSPRCAAPAGGHPRARLPVRVSGLAAPRTRAPPGHALSSPIFSFLFAASPPLTAPDRKKAAHKRISMPLPCPRVALRIRLALPRRPPARPPARRRASPPRGAGGGGGCESVTRPRSRSKVSARAPLRGRQGQAHASPKGPSARGFPERENFGDQLLHFQRGLPGSSLLSGGGPGLREMRRAVRASRIPAADSARASGAGGPGSAPPWRAQPPPSSRAPGPSPAPRPLPSPSAPSCAWEKPPTARPPGADGAAVATRQTPSRAGPCRAGPAPSALPGLARGGRRDASRVAAAPRPMSARGAAMEAGAAGSAQDPRPRPRGWRGRQRRGARAGHGGAAGPRWASALRFAPPPPRLEVCRLTRKVALGLGRRVQPPACPARRRRPPRGPGPANPAAPPAGACEPSPPREAVRAARAPAPPRQCVGEGAPGPKAARLAMGIQGMELCAMAVVVLLFIAVLKQFGILEPISMEDSSDGELELSTVRHQPEGLDQLQAQTKFTKKELQSLYRGFKNECPTGLVDEDTFKLIYAQFFPQGDATTYAHFLFNAFDADGNGAIHFEDFVVGLSILLRGTVHEKLKWAFNLYDINKDGYITKEEMLAIMKSIYDMMGRHTYPILREDTPAEHVERFFQKMDRNQDGVVTIEEFLETCQKDENIMSSMQLFENVI</sequence>
<dbReference type="Pfam" id="PF13499">
    <property type="entry name" value="EF-hand_7"/>
    <property type="match status" value="1"/>
</dbReference>
<dbReference type="PROSITE" id="PS00018">
    <property type="entry name" value="EF_HAND_1"/>
    <property type="match status" value="2"/>
</dbReference>
<dbReference type="GO" id="GO:0001227">
    <property type="term" value="F:DNA-binding transcription repressor activity, RNA polymerase II-specific"/>
    <property type="evidence" value="ECO:0007669"/>
    <property type="project" value="TreeGrafter"/>
</dbReference>
<evidence type="ECO:0000259" key="16">
    <source>
        <dbReference type="PROSITE" id="PS50222"/>
    </source>
</evidence>
<dbReference type="Ensembl" id="ENSMFAT00000099245.1">
    <property type="protein sequence ID" value="ENSMFAP00000046780.1"/>
    <property type="gene ID" value="ENSMFAG00000042264.2"/>
</dbReference>
<feature type="domain" description="EF-hand" evidence="16">
    <location>
        <begin position="634"/>
        <end position="669"/>
    </location>
</feature>
<feature type="domain" description="EF-hand" evidence="16">
    <location>
        <begin position="550"/>
        <end position="585"/>
    </location>
</feature>
<evidence type="ECO:0000256" key="4">
    <source>
        <dbReference type="ARBA" id="ARBA00022475"/>
    </source>
</evidence>
<keyword evidence="7" id="KW-0677">Repeat</keyword>
<keyword evidence="6" id="KW-0479">Metal-binding</keyword>
<feature type="region of interest" description="Disordered" evidence="15">
    <location>
        <begin position="1"/>
        <end position="30"/>
    </location>
</feature>
<evidence type="ECO:0000256" key="11">
    <source>
        <dbReference type="ARBA" id="ARBA00022958"/>
    </source>
</evidence>
<keyword evidence="12" id="KW-0406">Ion transport</keyword>
<evidence type="ECO:0000256" key="9">
    <source>
        <dbReference type="ARBA" id="ARBA00022837"/>
    </source>
</evidence>
<keyword evidence="10" id="KW-0851">Voltage-gated channel</keyword>
<protein>
    <recommendedName>
        <fullName evidence="16">EF-hand domain-containing protein</fullName>
    </recommendedName>
</protein>
<evidence type="ECO:0000256" key="1">
    <source>
        <dbReference type="ARBA" id="ARBA00004236"/>
    </source>
</evidence>
<keyword evidence="3" id="KW-0813">Transport</keyword>
<feature type="domain" description="EF-hand" evidence="16">
    <location>
        <begin position="586"/>
        <end position="621"/>
    </location>
</feature>
<dbReference type="PROSITE" id="PS50222">
    <property type="entry name" value="EF_HAND_2"/>
    <property type="match status" value="3"/>
</dbReference>
<reference evidence="17 18" key="1">
    <citation type="submission" date="2013-03" db="EMBL/GenBank/DDBJ databases">
        <authorList>
            <person name="Warren W."/>
            <person name="Wilson R.K."/>
        </authorList>
    </citation>
    <scope>NUCLEOTIDE SEQUENCE</scope>
</reference>
<evidence type="ECO:0000256" key="2">
    <source>
        <dbReference type="ARBA" id="ARBA00006049"/>
    </source>
</evidence>
<keyword evidence="14" id="KW-0407">Ion channel</keyword>
<evidence type="ECO:0000256" key="3">
    <source>
        <dbReference type="ARBA" id="ARBA00022448"/>
    </source>
</evidence>
<comment type="subcellular location">
    <subcellularLocation>
        <location evidence="1">Cell membrane</location>
    </subcellularLocation>
</comment>
<evidence type="ECO:0000256" key="13">
    <source>
        <dbReference type="ARBA" id="ARBA00023136"/>
    </source>
</evidence>
<dbReference type="FunFam" id="1.10.238.10:FF:000043">
    <property type="entry name" value="Kv channel-interacting protein 1 isoform 2"/>
    <property type="match status" value="1"/>
</dbReference>
<dbReference type="AlphaFoldDB" id="A0A7N9I9P0"/>
<dbReference type="Gene3D" id="1.10.238.10">
    <property type="entry name" value="EF-hand"/>
    <property type="match status" value="1"/>
</dbReference>
<dbReference type="SMART" id="SM00054">
    <property type="entry name" value="EFh"/>
    <property type="match status" value="3"/>
</dbReference>
<dbReference type="GO" id="GO:0005509">
    <property type="term" value="F:calcium ion binding"/>
    <property type="evidence" value="ECO:0007669"/>
    <property type="project" value="InterPro"/>
</dbReference>
<evidence type="ECO:0000256" key="7">
    <source>
        <dbReference type="ARBA" id="ARBA00022737"/>
    </source>
</evidence>
<feature type="region of interest" description="Disordered" evidence="15">
    <location>
        <begin position="388"/>
        <end position="442"/>
    </location>
</feature>
<feature type="compositionally biased region" description="Pro residues" evidence="15">
    <location>
        <begin position="400"/>
        <end position="410"/>
    </location>
</feature>
<evidence type="ECO:0000313" key="17">
    <source>
        <dbReference type="Ensembl" id="ENSMFAP00000046780.1"/>
    </source>
</evidence>
<dbReference type="SUPFAM" id="SSF47473">
    <property type="entry name" value="EF-hand"/>
    <property type="match status" value="1"/>
</dbReference>
<name>A0A7N9I9P0_MACFA</name>
<dbReference type="PANTHER" id="PTHR23055">
    <property type="entry name" value="CALCIUM BINDING PROTEINS"/>
    <property type="match status" value="1"/>
</dbReference>
<keyword evidence="13" id="KW-0472">Membrane</keyword>
<evidence type="ECO:0000313" key="18">
    <source>
        <dbReference type="Proteomes" id="UP000233100"/>
    </source>
</evidence>
<feature type="region of interest" description="Disordered" evidence="15">
    <location>
        <begin position="97"/>
        <end position="164"/>
    </location>
</feature>
<keyword evidence="9" id="KW-0106">Calcium</keyword>
<reference evidence="17" key="3">
    <citation type="submission" date="2025-09" db="UniProtKB">
        <authorList>
            <consortium name="Ensembl"/>
        </authorList>
    </citation>
    <scope>IDENTIFICATION</scope>
</reference>
<dbReference type="PANTHER" id="PTHR23055:SF165">
    <property type="entry name" value="CALSENILIN"/>
    <property type="match status" value="1"/>
</dbReference>
<dbReference type="GO" id="GO:0005634">
    <property type="term" value="C:nucleus"/>
    <property type="evidence" value="ECO:0007669"/>
    <property type="project" value="TreeGrafter"/>
</dbReference>
<dbReference type="InterPro" id="IPR018247">
    <property type="entry name" value="EF_Hand_1_Ca_BS"/>
</dbReference>
<dbReference type="InterPro" id="IPR011992">
    <property type="entry name" value="EF-hand-dom_pair"/>
</dbReference>
<dbReference type="InterPro" id="IPR002048">
    <property type="entry name" value="EF_hand_dom"/>
</dbReference>
<evidence type="ECO:0000256" key="12">
    <source>
        <dbReference type="ARBA" id="ARBA00023065"/>
    </source>
</evidence>
<feature type="compositionally biased region" description="Low complexity" evidence="15">
    <location>
        <begin position="282"/>
        <end position="293"/>
    </location>
</feature>
<evidence type="ECO:0000256" key="15">
    <source>
        <dbReference type="SAM" id="MobiDB-lite"/>
    </source>
</evidence>
<dbReference type="Proteomes" id="UP000233100">
    <property type="component" value="Chromosome 13"/>
</dbReference>
<evidence type="ECO:0000256" key="10">
    <source>
        <dbReference type="ARBA" id="ARBA00022882"/>
    </source>
</evidence>
<evidence type="ECO:0000256" key="8">
    <source>
        <dbReference type="ARBA" id="ARBA00022826"/>
    </source>
</evidence>
<keyword evidence="4" id="KW-1003">Cell membrane</keyword>
<keyword evidence="11" id="KW-0630">Potassium</keyword>